<gene>
    <name evidence="1" type="ORF">ACIBG2_26495</name>
</gene>
<name>A0ABW7YYN5_9ACTN</name>
<dbReference type="RefSeq" id="WP_397085821.1">
    <property type="nucleotide sequence ID" value="NZ_JBITGY010000007.1"/>
</dbReference>
<accession>A0ABW7YYN5</accession>
<evidence type="ECO:0000313" key="2">
    <source>
        <dbReference type="Proteomes" id="UP001612741"/>
    </source>
</evidence>
<comment type="caution">
    <text evidence="1">The sequence shown here is derived from an EMBL/GenBank/DDBJ whole genome shotgun (WGS) entry which is preliminary data.</text>
</comment>
<evidence type="ECO:0000313" key="1">
    <source>
        <dbReference type="EMBL" id="MFI6500953.1"/>
    </source>
</evidence>
<reference evidence="1 2" key="1">
    <citation type="submission" date="2024-10" db="EMBL/GenBank/DDBJ databases">
        <title>The Natural Products Discovery Center: Release of the First 8490 Sequenced Strains for Exploring Actinobacteria Biosynthetic Diversity.</title>
        <authorList>
            <person name="Kalkreuter E."/>
            <person name="Kautsar S.A."/>
            <person name="Yang D."/>
            <person name="Bader C.D."/>
            <person name="Teijaro C.N."/>
            <person name="Fluegel L."/>
            <person name="Davis C.M."/>
            <person name="Simpson J.R."/>
            <person name="Lauterbach L."/>
            <person name="Steele A.D."/>
            <person name="Gui C."/>
            <person name="Meng S."/>
            <person name="Li G."/>
            <person name="Viehrig K."/>
            <person name="Ye F."/>
            <person name="Su P."/>
            <person name="Kiefer A.F."/>
            <person name="Nichols A."/>
            <person name="Cepeda A.J."/>
            <person name="Yan W."/>
            <person name="Fan B."/>
            <person name="Jiang Y."/>
            <person name="Adhikari A."/>
            <person name="Zheng C.-J."/>
            <person name="Schuster L."/>
            <person name="Cowan T.M."/>
            <person name="Smanski M.J."/>
            <person name="Chevrette M.G."/>
            <person name="De Carvalho L.P.S."/>
            <person name="Shen B."/>
        </authorList>
    </citation>
    <scope>NUCLEOTIDE SEQUENCE [LARGE SCALE GENOMIC DNA]</scope>
    <source>
        <strain evidence="1 2">NPDC050545</strain>
    </source>
</reference>
<organism evidence="1 2">
    <name type="scientific">Nonomuraea typhae</name>
    <dbReference type="NCBI Taxonomy" id="2603600"/>
    <lineage>
        <taxon>Bacteria</taxon>
        <taxon>Bacillati</taxon>
        <taxon>Actinomycetota</taxon>
        <taxon>Actinomycetes</taxon>
        <taxon>Streptosporangiales</taxon>
        <taxon>Streptosporangiaceae</taxon>
        <taxon>Nonomuraea</taxon>
    </lineage>
</organism>
<dbReference type="Proteomes" id="UP001612741">
    <property type="component" value="Unassembled WGS sequence"/>
</dbReference>
<dbReference type="EMBL" id="JBITGY010000007">
    <property type="protein sequence ID" value="MFI6500953.1"/>
    <property type="molecule type" value="Genomic_DNA"/>
</dbReference>
<proteinExistence type="predicted"/>
<keyword evidence="2" id="KW-1185">Reference proteome</keyword>
<protein>
    <submittedName>
        <fullName evidence="1">Uncharacterized protein</fullName>
    </submittedName>
</protein>
<sequence>MRRSATDTPLGGQLVASERSHLTWVGGVVHDGAHGLLAAYLPAQPADLGFGGLVFIAKDGDDLIVVLRRLFGLTFPSERFS</sequence>